<evidence type="ECO:0000256" key="1">
    <source>
        <dbReference type="ARBA" id="ARBA00005947"/>
    </source>
</evidence>
<reference evidence="3" key="1">
    <citation type="journal article" date="2005" name="Environ. Microbiol.">
        <title>Genetic and functional properties of uncultivated thermophilic crenarchaeotes from a subsurface gold mine as revealed by analysis of genome fragments.</title>
        <authorList>
            <person name="Nunoura T."/>
            <person name="Hirayama H."/>
            <person name="Takami H."/>
            <person name="Oida H."/>
            <person name="Nishi S."/>
            <person name="Shimamura S."/>
            <person name="Suzuki Y."/>
            <person name="Inagaki F."/>
            <person name="Takai K."/>
            <person name="Nealson K.H."/>
            <person name="Horikoshi K."/>
        </authorList>
    </citation>
    <scope>NUCLEOTIDE SEQUENCE</scope>
</reference>
<dbReference type="GO" id="GO:0004407">
    <property type="term" value="F:histone deacetylase activity"/>
    <property type="evidence" value="ECO:0007669"/>
    <property type="project" value="TreeGrafter"/>
</dbReference>
<dbReference type="PRINTS" id="PR01270">
    <property type="entry name" value="HDASUPER"/>
</dbReference>
<dbReference type="Pfam" id="PF00850">
    <property type="entry name" value="Hist_deacetyl"/>
    <property type="match status" value="1"/>
</dbReference>
<organism evidence="3">
    <name type="scientific">uncultured Acetothermia bacterium</name>
    <dbReference type="NCBI Taxonomy" id="236499"/>
    <lineage>
        <taxon>Bacteria</taxon>
        <taxon>Candidatus Bipolaricaulota</taxon>
        <taxon>environmental samples</taxon>
    </lineage>
</organism>
<reference evidence="3" key="2">
    <citation type="journal article" date="2012" name="PLoS ONE">
        <title>A Deeply Branching Thermophilic Bacterium with an Ancient Acetyl-CoA Pathway Dominates a Subsurface Ecosystem.</title>
        <authorList>
            <person name="Takami H."/>
            <person name="Noguchi H."/>
            <person name="Takaki Y."/>
            <person name="Uchiyama I."/>
            <person name="Toyoda A."/>
            <person name="Nishi S."/>
            <person name="Chee G.-J."/>
            <person name="Arai W."/>
            <person name="Nunoura T."/>
            <person name="Itoh T."/>
            <person name="Hattori M."/>
            <person name="Takai K."/>
        </authorList>
    </citation>
    <scope>NUCLEOTIDE SEQUENCE</scope>
</reference>
<dbReference type="AlphaFoldDB" id="H5SKG7"/>
<dbReference type="InterPro" id="IPR037138">
    <property type="entry name" value="His_deacetylse_dom_sf"/>
</dbReference>
<dbReference type="PANTHER" id="PTHR10625">
    <property type="entry name" value="HISTONE DEACETYLASE HDAC1-RELATED"/>
    <property type="match status" value="1"/>
</dbReference>
<comment type="similarity">
    <text evidence="1">Belongs to the histone deacetylase family.</text>
</comment>
<dbReference type="EMBL" id="AP011754">
    <property type="protein sequence ID" value="BAL56653.1"/>
    <property type="molecule type" value="Genomic_DNA"/>
</dbReference>
<accession>H5SKG7</accession>
<dbReference type="GO" id="GO:0040029">
    <property type="term" value="P:epigenetic regulation of gene expression"/>
    <property type="evidence" value="ECO:0007669"/>
    <property type="project" value="TreeGrafter"/>
</dbReference>
<feature type="domain" description="Histone deacetylase" evidence="2">
    <location>
        <begin position="17"/>
        <end position="273"/>
    </location>
</feature>
<sequence>MKIIWHPKCLEYGAPGHPESPERLVRAYAFLSDSTLGYEFVQAEPASEEDLLRVHSERHLEDVKELRFYDPDSPRYPNIFEYARLSAGAAIQAMKLNGFSLMRPPGHHAARERVAGFCYFNNIAIAVRASGKKTLIVDIDGHHGDGTQAIFLGDPQVIYLSLHSFPNYPGTGLRSEQNCYNYPLPFHCGDKVYLQTLDDALASLDLGGVEQLAISAGFDTYYKDPLASLGLTTEGYYEIGRRLRKLGLPAFGVLEGGYHVEDLGKNIHALLSGLGS</sequence>
<dbReference type="Gene3D" id="3.40.800.20">
    <property type="entry name" value="Histone deacetylase domain"/>
    <property type="match status" value="1"/>
</dbReference>
<evidence type="ECO:0000313" key="3">
    <source>
        <dbReference type="EMBL" id="BAL56653.1"/>
    </source>
</evidence>
<proteinExistence type="inferred from homology"/>
<dbReference type="InterPro" id="IPR023801">
    <property type="entry name" value="His_deacetylse_dom"/>
</dbReference>
<name>H5SKG7_9BACT</name>
<dbReference type="InterPro" id="IPR023696">
    <property type="entry name" value="Ureohydrolase_dom_sf"/>
</dbReference>
<evidence type="ECO:0000259" key="2">
    <source>
        <dbReference type="Pfam" id="PF00850"/>
    </source>
</evidence>
<protein>
    <submittedName>
        <fullName evidence="3">Histone deacetylase superfamily protein</fullName>
    </submittedName>
</protein>
<dbReference type="SUPFAM" id="SSF52768">
    <property type="entry name" value="Arginase/deacetylase"/>
    <property type="match status" value="1"/>
</dbReference>
<gene>
    <name evidence="3" type="ORF">HGMM_F41F10C31</name>
</gene>
<dbReference type="InterPro" id="IPR000286">
    <property type="entry name" value="HDACs"/>
</dbReference>
<dbReference type="PANTHER" id="PTHR10625:SF10">
    <property type="entry name" value="HISTONE DEACETYLASE HDAC1"/>
    <property type="match status" value="1"/>
</dbReference>